<proteinExistence type="predicted"/>
<reference evidence="4" key="1">
    <citation type="submission" date="2023-07" db="EMBL/GenBank/DDBJ databases">
        <title>Functional and genomic diversity of the sorghum phyllosphere microbiome.</title>
        <authorList>
            <person name="Shade A."/>
        </authorList>
    </citation>
    <scope>NUCLEOTIDE SEQUENCE [LARGE SCALE GENOMIC DNA]</scope>
    <source>
        <strain evidence="4">SORGH_AS_0422</strain>
    </source>
</reference>
<dbReference type="GO" id="GO:0004416">
    <property type="term" value="F:hydroxyacylglutathione hydrolase activity"/>
    <property type="evidence" value="ECO:0007669"/>
    <property type="project" value="UniProtKB-EC"/>
</dbReference>
<dbReference type="Pfam" id="PF00753">
    <property type="entry name" value="Lactamase_B"/>
    <property type="match status" value="1"/>
</dbReference>
<dbReference type="InterPro" id="IPR036873">
    <property type="entry name" value="Rhodanese-like_dom_sf"/>
</dbReference>
<feature type="domain" description="Rhodanese" evidence="2">
    <location>
        <begin position="371"/>
        <end position="451"/>
    </location>
</feature>
<dbReference type="InterPro" id="IPR044528">
    <property type="entry name" value="POD-like_MBL-fold"/>
</dbReference>
<dbReference type="InterPro" id="IPR001279">
    <property type="entry name" value="Metallo-B-lactamas"/>
</dbReference>
<evidence type="ECO:0000256" key="1">
    <source>
        <dbReference type="ARBA" id="ARBA00022723"/>
    </source>
</evidence>
<dbReference type="PROSITE" id="PS50206">
    <property type="entry name" value="RHODANESE_3"/>
    <property type="match status" value="2"/>
</dbReference>
<gene>
    <name evidence="3" type="ORF">QE417_004491</name>
</gene>
<keyword evidence="3" id="KW-0378">Hydrolase</keyword>
<evidence type="ECO:0000313" key="3">
    <source>
        <dbReference type="EMBL" id="MDT3405419.1"/>
    </source>
</evidence>
<dbReference type="CDD" id="cd00158">
    <property type="entry name" value="RHOD"/>
    <property type="match status" value="1"/>
</dbReference>
<name>A0ABU3H074_9SPHI</name>
<dbReference type="PANTHER" id="PTHR43084:SF1">
    <property type="entry name" value="PERSULFIDE DIOXYGENASE ETHE1, MITOCHONDRIAL"/>
    <property type="match status" value="1"/>
</dbReference>
<feature type="domain" description="Rhodanese" evidence="2">
    <location>
        <begin position="274"/>
        <end position="323"/>
    </location>
</feature>
<dbReference type="InterPro" id="IPR036866">
    <property type="entry name" value="RibonucZ/Hydroxyglut_hydro"/>
</dbReference>
<dbReference type="Pfam" id="PF00581">
    <property type="entry name" value="Rhodanese"/>
    <property type="match status" value="2"/>
</dbReference>
<dbReference type="PANTHER" id="PTHR43084">
    <property type="entry name" value="PERSULFIDE DIOXYGENASE ETHE1"/>
    <property type="match status" value="1"/>
</dbReference>
<dbReference type="SUPFAM" id="SSF52821">
    <property type="entry name" value="Rhodanese/Cell cycle control phosphatase"/>
    <property type="match status" value="2"/>
</dbReference>
<dbReference type="Gene3D" id="3.40.250.10">
    <property type="entry name" value="Rhodanese-like domain"/>
    <property type="match status" value="2"/>
</dbReference>
<dbReference type="CDD" id="cd07724">
    <property type="entry name" value="POD-like_MBL-fold"/>
    <property type="match status" value="1"/>
</dbReference>
<dbReference type="RefSeq" id="WP_311953949.1">
    <property type="nucleotide sequence ID" value="NZ_JAVLVU010000001.1"/>
</dbReference>
<dbReference type="EMBL" id="JAVLVU010000001">
    <property type="protein sequence ID" value="MDT3405419.1"/>
    <property type="molecule type" value="Genomic_DNA"/>
</dbReference>
<evidence type="ECO:0000313" key="4">
    <source>
        <dbReference type="Proteomes" id="UP001258315"/>
    </source>
</evidence>
<dbReference type="Proteomes" id="UP001258315">
    <property type="component" value="Unassembled WGS sequence"/>
</dbReference>
<accession>A0ABU3H074</accession>
<keyword evidence="4" id="KW-1185">Reference proteome</keyword>
<dbReference type="Gene3D" id="3.60.15.10">
    <property type="entry name" value="Ribonuclease Z/Hydroxyacylglutathione hydrolase-like"/>
    <property type="match status" value="1"/>
</dbReference>
<dbReference type="EC" id="3.1.2.6" evidence="3"/>
<dbReference type="InterPro" id="IPR001763">
    <property type="entry name" value="Rhodanese-like_dom"/>
</dbReference>
<organism evidence="3 4">
    <name type="scientific">Mucilaginibacter terrae</name>
    <dbReference type="NCBI Taxonomy" id="1955052"/>
    <lineage>
        <taxon>Bacteria</taxon>
        <taxon>Pseudomonadati</taxon>
        <taxon>Bacteroidota</taxon>
        <taxon>Sphingobacteriia</taxon>
        <taxon>Sphingobacteriales</taxon>
        <taxon>Sphingobacteriaceae</taxon>
        <taxon>Mucilaginibacter</taxon>
    </lineage>
</organism>
<dbReference type="InterPro" id="IPR051682">
    <property type="entry name" value="Mito_Persulfide_Diox"/>
</dbReference>
<dbReference type="SMART" id="SM00849">
    <property type="entry name" value="Lactamase_B"/>
    <property type="match status" value="1"/>
</dbReference>
<comment type="caution">
    <text evidence="3">The sequence shown here is derived from an EMBL/GenBank/DDBJ whole genome shotgun (WGS) entry which is preliminary data.</text>
</comment>
<dbReference type="SUPFAM" id="SSF56281">
    <property type="entry name" value="Metallo-hydrolase/oxidoreductase"/>
    <property type="match status" value="1"/>
</dbReference>
<protein>
    <submittedName>
        <fullName evidence="3">Hydroxyacylglutathione hydrolase</fullName>
        <ecNumber evidence="3">3.1.2.6</ecNumber>
    </submittedName>
</protein>
<keyword evidence="1" id="KW-0479">Metal-binding</keyword>
<evidence type="ECO:0000259" key="2">
    <source>
        <dbReference type="PROSITE" id="PS50206"/>
    </source>
</evidence>
<sequence>MQKVIFAPHMLIHQFYDTDLAHASYAVLRAGQIVVIDPARNPQPYYDFAALHEADIVGVIETHPHADFVSSHLEIHETTDATIYVSRLLGAAYPHQTFDEGDVITLADIKLKALNTPGHSPDSICVLVEDENGQSTTLFSGDTLFVGDVGRPDLREEAGNVTAKKEDLARQMYQSTRHKLMTLPEDVVVYPAHGPGSLCGKNMSPDLHSTIGRELRENYALQLMDELKFVNELTADQPFAPTYFGYDVELNKNGAPAYEQSLQGVERLPAGAQLQSDVLVVDTRPKVDFNKGHLKNAINIQLQGKFETWLGAIVEPKEPFYLVAADAEKLELAISRAAKIGYELQIKGALTNPVQATEKPAELDLADFKANPQNYTVVETRNWNEINAGLIFDDALAIPLPEVRKRIAEIPTDRPIVVHCAAGYRSAAARSIIAAQITNVPVFDLGEAIVEFK</sequence>